<evidence type="ECO:0000256" key="7">
    <source>
        <dbReference type="ARBA" id="ARBA00023136"/>
    </source>
</evidence>
<keyword evidence="10" id="KW-1185">Reference proteome</keyword>
<dbReference type="SUPFAM" id="SSF52540">
    <property type="entry name" value="P-loop containing nucleoside triphosphate hydrolases"/>
    <property type="match status" value="1"/>
</dbReference>
<dbReference type="Proteomes" id="UP000267430">
    <property type="component" value="Unassembled WGS sequence"/>
</dbReference>
<evidence type="ECO:0000256" key="5">
    <source>
        <dbReference type="ARBA" id="ARBA00022741"/>
    </source>
</evidence>
<accession>A0A3S0WAX5</accession>
<keyword evidence="7" id="KW-0472">Membrane</keyword>
<dbReference type="InterPro" id="IPR017871">
    <property type="entry name" value="ABC_transporter-like_CS"/>
</dbReference>
<dbReference type="EMBL" id="RYZZ01000005">
    <property type="protein sequence ID" value="RUQ31588.1"/>
    <property type="molecule type" value="Genomic_DNA"/>
</dbReference>
<dbReference type="PROSITE" id="PS50893">
    <property type="entry name" value="ABC_TRANSPORTER_2"/>
    <property type="match status" value="1"/>
</dbReference>
<dbReference type="InterPro" id="IPR003439">
    <property type="entry name" value="ABC_transporter-like_ATP-bd"/>
</dbReference>
<feature type="domain" description="ABC transporter" evidence="8">
    <location>
        <begin position="8"/>
        <end position="258"/>
    </location>
</feature>
<name>A0A3S0WAX5_9BACI</name>
<proteinExistence type="inferred from homology"/>
<evidence type="ECO:0000256" key="2">
    <source>
        <dbReference type="ARBA" id="ARBA00005417"/>
    </source>
</evidence>
<comment type="caution">
    <text evidence="9">The sequence shown here is derived from an EMBL/GenBank/DDBJ whole genome shotgun (WGS) entry which is preliminary data.</text>
</comment>
<dbReference type="GO" id="GO:0015833">
    <property type="term" value="P:peptide transport"/>
    <property type="evidence" value="ECO:0007669"/>
    <property type="project" value="InterPro"/>
</dbReference>
<evidence type="ECO:0000313" key="9">
    <source>
        <dbReference type="EMBL" id="RUQ31588.1"/>
    </source>
</evidence>
<keyword evidence="4" id="KW-1003">Cell membrane</keyword>
<dbReference type="Pfam" id="PF08352">
    <property type="entry name" value="oligo_HPY"/>
    <property type="match status" value="1"/>
</dbReference>
<dbReference type="AlphaFoldDB" id="A0A3S0WAX5"/>
<dbReference type="InterPro" id="IPR027417">
    <property type="entry name" value="P-loop_NTPase"/>
</dbReference>
<reference evidence="9 10" key="1">
    <citation type="submission" date="2018-12" db="EMBL/GenBank/DDBJ databases">
        <title>Bacillus chawlae sp. nov., Bacillus glennii sp. nov., and Bacillus saganii sp. nov. Isolated from the Vehicle Assembly Building at Kennedy Space Center where the Viking Spacecraft were Assembled.</title>
        <authorList>
            <person name="Seuylemezian A."/>
            <person name="Vaishampayan P."/>
        </authorList>
    </citation>
    <scope>NUCLEOTIDE SEQUENCE [LARGE SCALE GENOMIC DNA]</scope>
    <source>
        <strain evidence="9 10">L5</strain>
    </source>
</reference>
<dbReference type="PANTHER" id="PTHR43297:SF2">
    <property type="entry name" value="DIPEPTIDE TRANSPORT ATP-BINDING PROTEIN DPPD"/>
    <property type="match status" value="1"/>
</dbReference>
<comment type="similarity">
    <text evidence="2">Belongs to the ABC transporter superfamily.</text>
</comment>
<dbReference type="GO" id="GO:0005524">
    <property type="term" value="F:ATP binding"/>
    <property type="evidence" value="ECO:0007669"/>
    <property type="project" value="UniProtKB-KW"/>
</dbReference>
<dbReference type="InterPro" id="IPR050388">
    <property type="entry name" value="ABC_Ni/Peptide_Import"/>
</dbReference>
<dbReference type="NCBIfam" id="TIGR01727">
    <property type="entry name" value="oligo_HPY"/>
    <property type="match status" value="1"/>
</dbReference>
<evidence type="ECO:0000256" key="4">
    <source>
        <dbReference type="ARBA" id="ARBA00022475"/>
    </source>
</evidence>
<dbReference type="InterPro" id="IPR013563">
    <property type="entry name" value="Oligopep_ABC_C"/>
</dbReference>
<evidence type="ECO:0000259" key="8">
    <source>
        <dbReference type="PROSITE" id="PS50893"/>
    </source>
</evidence>
<keyword evidence="3" id="KW-0813">Transport</keyword>
<evidence type="ECO:0000256" key="3">
    <source>
        <dbReference type="ARBA" id="ARBA00022448"/>
    </source>
</evidence>
<dbReference type="FunFam" id="3.40.50.300:FF:000016">
    <property type="entry name" value="Oligopeptide ABC transporter ATP-binding component"/>
    <property type="match status" value="1"/>
</dbReference>
<dbReference type="SMART" id="SM00382">
    <property type="entry name" value="AAA"/>
    <property type="match status" value="1"/>
</dbReference>
<gene>
    <name evidence="9" type="ORF">ELQ35_04375</name>
</gene>
<evidence type="ECO:0000256" key="6">
    <source>
        <dbReference type="ARBA" id="ARBA00022840"/>
    </source>
</evidence>
<sequence>MNAVDPLLQIEDLKTYFYSGDKVIPSVDGVSFHINKGEIVALVGESGCGKSVTSLSILGLIDSPGKIEGGRILYHDLDLTRLSQKEKLQIRGKEISIIFQEPLAALNPVFTVGYQIQENIMVHERISKKKAKAKAIDLLIKVGIPHPEKVYQNYPHSLSGGMRQRVMIAMALSGNPKLIIADEPTTALDVTIQAQILQLLKEITEQQRTSILFITHDLGVVAEIADRVIVMYAGQVVEQADVYSLFDNPKHPYTKALFNSSPKMDQIDEELTAIEGAVPSPFEKPMGCKFHTRCPYVMGKCKSISPDLEENNGHLVRCWLSTENAKSEVT</sequence>
<organism evidence="9 10">
    <name type="scientific">Peribacillus cavernae</name>
    <dbReference type="NCBI Taxonomy" id="1674310"/>
    <lineage>
        <taxon>Bacteria</taxon>
        <taxon>Bacillati</taxon>
        <taxon>Bacillota</taxon>
        <taxon>Bacilli</taxon>
        <taxon>Bacillales</taxon>
        <taxon>Bacillaceae</taxon>
        <taxon>Peribacillus</taxon>
    </lineage>
</organism>
<evidence type="ECO:0000256" key="1">
    <source>
        <dbReference type="ARBA" id="ARBA00004202"/>
    </source>
</evidence>
<keyword evidence="5" id="KW-0547">Nucleotide-binding</keyword>
<dbReference type="Gene3D" id="3.40.50.300">
    <property type="entry name" value="P-loop containing nucleotide triphosphate hydrolases"/>
    <property type="match status" value="1"/>
</dbReference>
<protein>
    <submittedName>
        <fullName evidence="9">ABC transporter ATP-binding protein</fullName>
    </submittedName>
</protein>
<dbReference type="RefSeq" id="WP_126863611.1">
    <property type="nucleotide sequence ID" value="NZ_JAUSTX010000004.1"/>
</dbReference>
<dbReference type="GO" id="GO:0016887">
    <property type="term" value="F:ATP hydrolysis activity"/>
    <property type="evidence" value="ECO:0007669"/>
    <property type="project" value="InterPro"/>
</dbReference>
<dbReference type="Pfam" id="PF00005">
    <property type="entry name" value="ABC_tran"/>
    <property type="match status" value="1"/>
</dbReference>
<dbReference type="InterPro" id="IPR003593">
    <property type="entry name" value="AAA+_ATPase"/>
</dbReference>
<dbReference type="CDD" id="cd03257">
    <property type="entry name" value="ABC_NikE_OppD_transporters"/>
    <property type="match status" value="1"/>
</dbReference>
<dbReference type="OrthoDB" id="9802264at2"/>
<comment type="subcellular location">
    <subcellularLocation>
        <location evidence="1">Cell membrane</location>
        <topology evidence="1">Peripheral membrane protein</topology>
    </subcellularLocation>
</comment>
<keyword evidence="6 9" id="KW-0067">ATP-binding</keyword>
<dbReference type="PROSITE" id="PS00211">
    <property type="entry name" value="ABC_TRANSPORTER_1"/>
    <property type="match status" value="1"/>
</dbReference>
<dbReference type="PANTHER" id="PTHR43297">
    <property type="entry name" value="OLIGOPEPTIDE TRANSPORT ATP-BINDING PROTEIN APPD"/>
    <property type="match status" value="1"/>
</dbReference>
<evidence type="ECO:0000313" key="10">
    <source>
        <dbReference type="Proteomes" id="UP000267430"/>
    </source>
</evidence>
<dbReference type="GO" id="GO:0005886">
    <property type="term" value="C:plasma membrane"/>
    <property type="evidence" value="ECO:0007669"/>
    <property type="project" value="UniProtKB-SubCell"/>
</dbReference>